<dbReference type="SUPFAM" id="SSF53822">
    <property type="entry name" value="Periplasmic binding protein-like I"/>
    <property type="match status" value="1"/>
</dbReference>
<dbReference type="GO" id="GO:0030246">
    <property type="term" value="F:carbohydrate binding"/>
    <property type="evidence" value="ECO:0007669"/>
    <property type="project" value="TreeGrafter"/>
</dbReference>
<evidence type="ECO:0000313" key="6">
    <source>
        <dbReference type="Proteomes" id="UP000606922"/>
    </source>
</evidence>
<comment type="subcellular location">
    <subcellularLocation>
        <location evidence="1">Cell envelope</location>
    </subcellularLocation>
</comment>
<dbReference type="NCBIfam" id="NF040907">
    <property type="entry name" value="ChvE"/>
    <property type="match status" value="1"/>
</dbReference>
<reference evidence="5" key="1">
    <citation type="journal article" date="2014" name="Int. J. Syst. Evol. Microbiol.">
        <title>Complete genome sequence of Corynebacterium casei LMG S-19264T (=DSM 44701T), isolated from a smear-ripened cheese.</title>
        <authorList>
            <consortium name="US DOE Joint Genome Institute (JGI-PGF)"/>
            <person name="Walter F."/>
            <person name="Albersmeier A."/>
            <person name="Kalinowski J."/>
            <person name="Ruckert C."/>
        </authorList>
    </citation>
    <scope>NUCLEOTIDE SEQUENCE</scope>
    <source>
        <strain evidence="5">CGMCC 1.12813</strain>
    </source>
</reference>
<dbReference type="CDD" id="cd19994">
    <property type="entry name" value="PBP1_ChvE"/>
    <property type="match status" value="1"/>
</dbReference>
<dbReference type="InterPro" id="IPR028082">
    <property type="entry name" value="Peripla_BP_I"/>
</dbReference>
<feature type="domain" description="Periplasmic binding protein" evidence="4">
    <location>
        <begin position="40"/>
        <end position="325"/>
    </location>
</feature>
<dbReference type="PANTHER" id="PTHR30036">
    <property type="entry name" value="D-XYLOSE-BINDING PERIPLASMIC PROTEIN"/>
    <property type="match status" value="1"/>
</dbReference>
<dbReference type="GO" id="GO:0030288">
    <property type="term" value="C:outer membrane-bounded periplasmic space"/>
    <property type="evidence" value="ECO:0007669"/>
    <property type="project" value="TreeGrafter"/>
</dbReference>
<dbReference type="InterPro" id="IPR025997">
    <property type="entry name" value="SBP_2_dom"/>
</dbReference>
<comment type="caution">
    <text evidence="5">The sequence shown here is derived from an EMBL/GenBank/DDBJ whole genome shotgun (WGS) entry which is preliminary data.</text>
</comment>
<reference evidence="5" key="2">
    <citation type="submission" date="2020-09" db="EMBL/GenBank/DDBJ databases">
        <authorList>
            <person name="Sun Q."/>
            <person name="Zhou Y."/>
        </authorList>
    </citation>
    <scope>NUCLEOTIDE SEQUENCE</scope>
    <source>
        <strain evidence="5">CGMCC 1.12813</strain>
    </source>
</reference>
<keyword evidence="6" id="KW-1185">Reference proteome</keyword>
<dbReference type="InterPro" id="IPR050555">
    <property type="entry name" value="Bact_Solute-Bind_Prot2"/>
</dbReference>
<evidence type="ECO:0000256" key="2">
    <source>
        <dbReference type="ARBA" id="ARBA00022729"/>
    </source>
</evidence>
<feature type="signal peptide" evidence="3">
    <location>
        <begin position="1"/>
        <end position="20"/>
    </location>
</feature>
<sequence length="374" mass="39525">MKKRAILSLVAAGAMVASLAACSGGSGGDSGSGEGGGALIGVAMPTKSSERWIADGDAVKKALEDQGYKVDLQYAEDDIPTQVSQIENMITKGAEALIVASIDGTTLTNILADAADAEIPVIAYDRLLMDTENVDYYATFDNELVGNQQAWSLLNGLGLVELDGTPIEGAPAGPFNIELFAGSLDDNNAFFFFNGAMDVLQPFIDEGTLVVKSNQTSIEQAATLRWDGETAQSRMEDLLTANYSDGTTVNAVLSPYDGISRGIIGALQDAGYSLGDEWPIISGQDAEIDSVKAINSGEQYATIFKDTRELAKKAADMAVAALNGDTVETNDDSTYNNNVKDVPSYLLEPVIVVKDNIQSALIDTGYWTEAEVNG</sequence>
<evidence type="ECO:0000259" key="4">
    <source>
        <dbReference type="Pfam" id="PF13407"/>
    </source>
</evidence>
<dbReference type="AlphaFoldDB" id="A0A916SLP5"/>
<dbReference type="Proteomes" id="UP000606922">
    <property type="component" value="Unassembled WGS sequence"/>
</dbReference>
<dbReference type="InterPro" id="IPR049784">
    <property type="entry name" value="ChvE-like"/>
</dbReference>
<gene>
    <name evidence="5" type="primary">xylF</name>
    <name evidence="5" type="ORF">GCM10010979_19920</name>
</gene>
<dbReference type="PANTHER" id="PTHR30036:SF1">
    <property type="entry name" value="D-XYLOSE-BINDING PERIPLASMIC PROTEIN"/>
    <property type="match status" value="1"/>
</dbReference>
<protein>
    <submittedName>
        <fullName evidence="5">Sugar ABC transporter substrate-binding protein</fullName>
    </submittedName>
</protein>
<name>A0A916SLP5_9MICO</name>
<keyword evidence="2 3" id="KW-0732">Signal</keyword>
<evidence type="ECO:0000256" key="3">
    <source>
        <dbReference type="SAM" id="SignalP"/>
    </source>
</evidence>
<organism evidence="5 6">
    <name type="scientific">Conyzicola nivalis</name>
    <dbReference type="NCBI Taxonomy" id="1477021"/>
    <lineage>
        <taxon>Bacteria</taxon>
        <taxon>Bacillati</taxon>
        <taxon>Actinomycetota</taxon>
        <taxon>Actinomycetes</taxon>
        <taxon>Micrococcales</taxon>
        <taxon>Microbacteriaceae</taxon>
        <taxon>Conyzicola</taxon>
    </lineage>
</organism>
<dbReference type="Pfam" id="PF13407">
    <property type="entry name" value="Peripla_BP_4"/>
    <property type="match status" value="1"/>
</dbReference>
<proteinExistence type="predicted"/>
<accession>A0A916SLP5</accession>
<dbReference type="EMBL" id="BMGB01000001">
    <property type="protein sequence ID" value="GGB05282.1"/>
    <property type="molecule type" value="Genomic_DNA"/>
</dbReference>
<evidence type="ECO:0000256" key="1">
    <source>
        <dbReference type="ARBA" id="ARBA00004196"/>
    </source>
</evidence>
<dbReference type="Gene3D" id="3.40.50.2300">
    <property type="match status" value="2"/>
</dbReference>
<evidence type="ECO:0000313" key="5">
    <source>
        <dbReference type="EMBL" id="GGB05282.1"/>
    </source>
</evidence>
<feature type="chain" id="PRO_5038535231" evidence="3">
    <location>
        <begin position="21"/>
        <end position="374"/>
    </location>
</feature>
<dbReference type="PROSITE" id="PS51257">
    <property type="entry name" value="PROKAR_LIPOPROTEIN"/>
    <property type="match status" value="1"/>
</dbReference>